<evidence type="ECO:0000256" key="3">
    <source>
        <dbReference type="ARBA" id="ARBA00023237"/>
    </source>
</evidence>
<dbReference type="Pfam" id="PF00691">
    <property type="entry name" value="OmpA"/>
    <property type="match status" value="1"/>
</dbReference>
<organism evidence="7 8">
    <name type="scientific">Pseudoalteromonas xiamenensis</name>
    <dbReference type="NCBI Taxonomy" id="882626"/>
    <lineage>
        <taxon>Bacteria</taxon>
        <taxon>Pseudomonadati</taxon>
        <taxon>Pseudomonadota</taxon>
        <taxon>Gammaproteobacteria</taxon>
        <taxon>Alteromonadales</taxon>
        <taxon>Pseudoalteromonadaceae</taxon>
        <taxon>Pseudoalteromonas</taxon>
    </lineage>
</organism>
<sequence>MKYGWLFLSMGITVTCSLNAHAAMRQYSATADASNWTVNKTNRLACTLQHEVPYYGDAIFSAAASKNKDLTFNFDMMVRPESYDFAGVQSVPPAWRAGQPARDLTTMKLLKKFDGELGNDSAWEMLTELEKGYFPTFYYKDWSNKVDYISVALSSVNFKQAYWAFLQCRDGLLPYSFEDIAFTVMNYKSASSELTKDSRKRLEMIGEYLKNDPEIATIEIAAFTDSYGGRSTNLELSKKRARAIKDYMVSLGVAETRIMTDGFGEKRHIADNATVIGRGKNRRVVIQLARQ</sequence>
<dbReference type="Gene3D" id="2.60.40.2540">
    <property type="match status" value="1"/>
</dbReference>
<dbReference type="Gene3D" id="3.30.1330.60">
    <property type="entry name" value="OmpA-like domain"/>
    <property type="match status" value="1"/>
</dbReference>
<keyword evidence="8" id="KW-1185">Reference proteome</keyword>
<evidence type="ECO:0000313" key="8">
    <source>
        <dbReference type="Proteomes" id="UP000664904"/>
    </source>
</evidence>
<evidence type="ECO:0000313" key="7">
    <source>
        <dbReference type="EMBL" id="QTH72027.1"/>
    </source>
</evidence>
<dbReference type="PRINTS" id="PR01023">
    <property type="entry name" value="NAFLGMOTY"/>
</dbReference>
<dbReference type="KEGG" id="pxi:J5O05_03710"/>
<dbReference type="PANTHER" id="PTHR30329:SF21">
    <property type="entry name" value="LIPOPROTEIN YIAD-RELATED"/>
    <property type="match status" value="1"/>
</dbReference>
<feature type="signal peptide" evidence="5">
    <location>
        <begin position="1"/>
        <end position="22"/>
    </location>
</feature>
<dbReference type="AlphaFoldDB" id="A0A975HLK4"/>
<comment type="subcellular location">
    <subcellularLocation>
        <location evidence="1">Cell outer membrane</location>
    </subcellularLocation>
</comment>
<dbReference type="Pfam" id="PF18393">
    <property type="entry name" value="MotY_N"/>
    <property type="match status" value="1"/>
</dbReference>
<evidence type="ECO:0000256" key="1">
    <source>
        <dbReference type="ARBA" id="ARBA00004442"/>
    </source>
</evidence>
<feature type="domain" description="OmpA-like" evidence="6">
    <location>
        <begin position="175"/>
        <end position="291"/>
    </location>
</feature>
<feature type="chain" id="PRO_5037915088" evidence="5">
    <location>
        <begin position="23"/>
        <end position="291"/>
    </location>
</feature>
<keyword evidence="5" id="KW-0732">Signal</keyword>
<gene>
    <name evidence="7" type="ORF">J5O05_03710</name>
</gene>
<name>A0A975HLK4_9GAMM</name>
<dbReference type="GO" id="GO:0009279">
    <property type="term" value="C:cell outer membrane"/>
    <property type="evidence" value="ECO:0007669"/>
    <property type="project" value="UniProtKB-SubCell"/>
</dbReference>
<dbReference type="Proteomes" id="UP000664904">
    <property type="component" value="Chromosome"/>
</dbReference>
<reference evidence="7" key="1">
    <citation type="submission" date="2021-03" db="EMBL/GenBank/DDBJ databases">
        <title>Complete Genome of Pseudoalteromonas xiamenensis STKMTI.2, a new potential marine bacterium producing anti-Vibrio compounds.</title>
        <authorList>
            <person name="Handayani D.P."/>
            <person name="Isnansetyo A."/>
            <person name="Istiqomah I."/>
            <person name="Jumina J."/>
        </authorList>
    </citation>
    <scope>NUCLEOTIDE SEQUENCE</scope>
    <source>
        <strain evidence="7">STKMTI.2</strain>
    </source>
</reference>
<dbReference type="EMBL" id="CP072133">
    <property type="protein sequence ID" value="QTH72027.1"/>
    <property type="molecule type" value="Genomic_DNA"/>
</dbReference>
<dbReference type="PRINTS" id="PR01021">
    <property type="entry name" value="OMPADOMAIN"/>
</dbReference>
<dbReference type="RefSeq" id="WP_208843650.1">
    <property type="nucleotide sequence ID" value="NZ_CP072133.1"/>
</dbReference>
<protein>
    <submittedName>
        <fullName evidence="7">OmpA family protein</fullName>
    </submittedName>
</protein>
<evidence type="ECO:0000256" key="4">
    <source>
        <dbReference type="PROSITE-ProRule" id="PRU00473"/>
    </source>
</evidence>
<dbReference type="InterPro" id="IPR006665">
    <property type="entry name" value="OmpA-like"/>
</dbReference>
<evidence type="ECO:0000256" key="2">
    <source>
        <dbReference type="ARBA" id="ARBA00023136"/>
    </source>
</evidence>
<dbReference type="InterPro" id="IPR050330">
    <property type="entry name" value="Bact_OuterMem_StrucFunc"/>
</dbReference>
<dbReference type="PANTHER" id="PTHR30329">
    <property type="entry name" value="STATOR ELEMENT OF FLAGELLAR MOTOR COMPLEX"/>
    <property type="match status" value="1"/>
</dbReference>
<evidence type="ECO:0000259" key="6">
    <source>
        <dbReference type="PROSITE" id="PS51123"/>
    </source>
</evidence>
<keyword evidence="3" id="KW-0998">Cell outer membrane</keyword>
<dbReference type="InterPro" id="IPR041544">
    <property type="entry name" value="MotY_N"/>
</dbReference>
<proteinExistence type="predicted"/>
<accession>A0A975HLK4</accession>
<evidence type="ECO:0000256" key="5">
    <source>
        <dbReference type="SAM" id="SignalP"/>
    </source>
</evidence>
<dbReference type="InterPro" id="IPR006664">
    <property type="entry name" value="OMP_bac"/>
</dbReference>
<dbReference type="SUPFAM" id="SSF103088">
    <property type="entry name" value="OmpA-like"/>
    <property type="match status" value="1"/>
</dbReference>
<dbReference type="PROSITE" id="PS51123">
    <property type="entry name" value="OMPA_2"/>
    <property type="match status" value="1"/>
</dbReference>
<dbReference type="InterPro" id="IPR036737">
    <property type="entry name" value="OmpA-like_sf"/>
</dbReference>
<keyword evidence="2 4" id="KW-0472">Membrane</keyword>
<dbReference type="CDD" id="cd07185">
    <property type="entry name" value="OmpA_C-like"/>
    <property type="match status" value="1"/>
</dbReference>